<keyword evidence="5 9" id="KW-0862">Zinc</keyword>
<feature type="binding site" evidence="9">
    <location>
        <position position="202"/>
    </location>
    <ligand>
        <name>Zn(2+)</name>
        <dbReference type="ChEBI" id="CHEBI:29105"/>
        <note>catalytic</note>
    </ligand>
</feature>
<feature type="active site" description="Proton donor/acceptor" evidence="9">
    <location>
        <position position="199"/>
    </location>
</feature>
<evidence type="ECO:0000256" key="6">
    <source>
        <dbReference type="ARBA" id="ARBA00022997"/>
    </source>
</evidence>
<keyword evidence="8 10" id="KW-0961">Cell wall biogenesis/degradation</keyword>
<dbReference type="PANTHER" id="PTHR43126:SF1">
    <property type="entry name" value="D-ALANYL-D-ALANINE DIPEPTIDASE"/>
    <property type="match status" value="1"/>
</dbReference>
<gene>
    <name evidence="9" type="primary">ddpX</name>
    <name evidence="12" type="ORF">N478_10595</name>
</gene>
<keyword evidence="2 9" id="KW-0645">Protease</keyword>
<feature type="signal peptide" evidence="11">
    <location>
        <begin position="1"/>
        <end position="18"/>
    </location>
</feature>
<comment type="similarity">
    <text evidence="9 10">Belongs to the peptidase M15D family.</text>
</comment>
<dbReference type="RefSeq" id="WP_081225343.1">
    <property type="nucleotide sequence ID" value="NZ_AUXX01000004.1"/>
</dbReference>
<dbReference type="EMBL" id="AUXX01000004">
    <property type="protein sequence ID" value="KZN69589.1"/>
    <property type="molecule type" value="Genomic_DNA"/>
</dbReference>
<evidence type="ECO:0000256" key="9">
    <source>
        <dbReference type="HAMAP-Rule" id="MF_01924"/>
    </source>
</evidence>
<evidence type="ECO:0000256" key="8">
    <source>
        <dbReference type="ARBA" id="ARBA00023316"/>
    </source>
</evidence>
<comment type="cofactor">
    <cofactor evidence="9">
        <name>Zn(2+)</name>
        <dbReference type="ChEBI" id="CHEBI:29105"/>
    </cofactor>
    <text evidence="9">Binds 1 zinc ion per subunit.</text>
</comment>
<dbReference type="GO" id="GO:0008237">
    <property type="term" value="F:metallopeptidase activity"/>
    <property type="evidence" value="ECO:0007669"/>
    <property type="project" value="UniProtKB-KW"/>
</dbReference>
<dbReference type="PANTHER" id="PTHR43126">
    <property type="entry name" value="D-ALANYL-D-ALANINE DIPEPTIDASE"/>
    <property type="match status" value="1"/>
</dbReference>
<dbReference type="GO" id="GO:0008270">
    <property type="term" value="F:zinc ion binding"/>
    <property type="evidence" value="ECO:0007669"/>
    <property type="project" value="UniProtKB-UniRule"/>
</dbReference>
<dbReference type="SUPFAM" id="SSF55166">
    <property type="entry name" value="Hedgehog/DD-peptidase"/>
    <property type="match status" value="1"/>
</dbReference>
<reference evidence="12 13" key="1">
    <citation type="submission" date="2013-07" db="EMBL/GenBank/DDBJ databases">
        <title>Comparative Genomic and Metabolomic Analysis of Twelve Strains of Pseudoalteromonas luteoviolacea.</title>
        <authorList>
            <person name="Vynne N.G."/>
            <person name="Mansson M."/>
            <person name="Gram L."/>
        </authorList>
    </citation>
    <scope>NUCLEOTIDE SEQUENCE [LARGE SCALE GENOMIC DNA]</scope>
    <source>
        <strain evidence="12 13">S4060-1</strain>
    </source>
</reference>
<organism evidence="12 13">
    <name type="scientific">Pseudoalteromonas luteoviolacea S4060-1</name>
    <dbReference type="NCBI Taxonomy" id="1365257"/>
    <lineage>
        <taxon>Bacteria</taxon>
        <taxon>Pseudomonadati</taxon>
        <taxon>Pseudomonadota</taxon>
        <taxon>Gammaproteobacteria</taxon>
        <taxon>Alteromonadales</taxon>
        <taxon>Pseudoalteromonadaceae</taxon>
        <taxon>Pseudoalteromonas</taxon>
    </lineage>
</organism>
<dbReference type="HAMAP" id="MF_01924">
    <property type="entry name" value="A_A_dipeptidase"/>
    <property type="match status" value="1"/>
</dbReference>
<dbReference type="InterPro" id="IPR009045">
    <property type="entry name" value="Zn_M74/Hedgehog-like"/>
</dbReference>
<evidence type="ECO:0000256" key="10">
    <source>
        <dbReference type="PIRNR" id="PIRNR026671"/>
    </source>
</evidence>
<evidence type="ECO:0000256" key="5">
    <source>
        <dbReference type="ARBA" id="ARBA00022833"/>
    </source>
</evidence>
<sequence>MKKVLGFIAAISACSVQATTSVFIDIKSQVPSIETEIRYFGGDNFVGGRIDGYLAPKCLLSPAAAIGVAKAQQALGEFGLGLKVFDCYRPQSAVDHFVRWAKVLKDTKHKAKFYPDVPKSELFQRGYIAAQSGHSRGSTLDVTVIDLATKEELDMGSGWDYFSPVSWPSYQAISANQRANRMLLAKVMSSAGFMGLTEEWWHFTLLNEPYKDQYFTHPVQ</sequence>
<dbReference type="Pfam" id="PF01427">
    <property type="entry name" value="Peptidase_M15"/>
    <property type="match status" value="1"/>
</dbReference>
<dbReference type="PIRSF" id="PIRSF026671">
    <property type="entry name" value="AA_dipeptidase"/>
    <property type="match status" value="1"/>
</dbReference>
<keyword evidence="11" id="KW-0732">Signal</keyword>
<keyword evidence="3 9" id="KW-0479">Metal-binding</keyword>
<keyword evidence="7 9" id="KW-0482">Metalloprotease</keyword>
<feature type="binding site" evidence="9">
    <location>
        <position position="141"/>
    </location>
    <ligand>
        <name>Zn(2+)</name>
        <dbReference type="ChEBI" id="CHEBI:29105"/>
        <note>catalytic</note>
    </ligand>
</feature>
<keyword evidence="4 9" id="KW-0378">Hydrolase</keyword>
<dbReference type="GO" id="GO:0160237">
    <property type="term" value="F:D-Ala-D-Ala dipeptidase activity"/>
    <property type="evidence" value="ECO:0007669"/>
    <property type="project" value="UniProtKB-EC"/>
</dbReference>
<comment type="catalytic activity">
    <reaction evidence="1 9 10">
        <text>D-alanyl-D-alanine + H2O = 2 D-alanine</text>
        <dbReference type="Rhea" id="RHEA:20661"/>
        <dbReference type="ChEBI" id="CHEBI:15377"/>
        <dbReference type="ChEBI" id="CHEBI:57416"/>
        <dbReference type="ChEBI" id="CHEBI:57822"/>
        <dbReference type="EC" id="3.4.13.22"/>
    </reaction>
</comment>
<evidence type="ECO:0000256" key="2">
    <source>
        <dbReference type="ARBA" id="ARBA00022670"/>
    </source>
</evidence>
<evidence type="ECO:0000256" key="4">
    <source>
        <dbReference type="ARBA" id="ARBA00022801"/>
    </source>
</evidence>
<keyword evidence="6 9" id="KW-0224">Dipeptidase</keyword>
<dbReference type="Gene3D" id="3.30.1380.10">
    <property type="match status" value="1"/>
</dbReference>
<comment type="function">
    <text evidence="9 10">Catalyzes hydrolysis of the D-alanyl-D-alanine dipeptide.</text>
</comment>
<evidence type="ECO:0000256" key="7">
    <source>
        <dbReference type="ARBA" id="ARBA00023049"/>
    </source>
</evidence>
<feature type="chain" id="PRO_5007833503" description="D-alanyl-D-alanine dipeptidase" evidence="11">
    <location>
        <begin position="19"/>
        <end position="220"/>
    </location>
</feature>
<dbReference type="CDD" id="cd14817">
    <property type="entry name" value="D-Ala-D-Ala_dipeptidase_VanX"/>
    <property type="match status" value="1"/>
</dbReference>
<dbReference type="GO" id="GO:0006508">
    <property type="term" value="P:proteolysis"/>
    <property type="evidence" value="ECO:0007669"/>
    <property type="project" value="UniProtKB-KW"/>
</dbReference>
<feature type="site" description="Transition state stabilizer" evidence="9">
    <location>
        <position position="89"/>
    </location>
</feature>
<evidence type="ECO:0000313" key="13">
    <source>
        <dbReference type="Proteomes" id="UP000076661"/>
    </source>
</evidence>
<dbReference type="Proteomes" id="UP000076661">
    <property type="component" value="Unassembled WGS sequence"/>
</dbReference>
<feature type="binding site" evidence="9">
    <location>
        <position position="134"/>
    </location>
    <ligand>
        <name>Zn(2+)</name>
        <dbReference type="ChEBI" id="CHEBI:29105"/>
        <note>catalytic</note>
    </ligand>
</feature>
<name>A0A162CKP6_9GAMM</name>
<evidence type="ECO:0000313" key="12">
    <source>
        <dbReference type="EMBL" id="KZN69589.1"/>
    </source>
</evidence>
<protein>
    <recommendedName>
        <fullName evidence="9 10">D-alanyl-D-alanine dipeptidase</fullName>
        <shortName evidence="9 10">D-Ala-D-Ala dipeptidase</shortName>
        <ecNumber evidence="9 10">3.4.13.22</ecNumber>
    </recommendedName>
</protein>
<dbReference type="AlphaFoldDB" id="A0A162CKP6"/>
<dbReference type="InterPro" id="IPR000755">
    <property type="entry name" value="A_A_dipeptidase"/>
</dbReference>
<dbReference type="EC" id="3.4.13.22" evidence="9 10"/>
<dbReference type="PATRIC" id="fig|1365257.3.peg.506"/>
<comment type="caution">
    <text evidence="12">The sequence shown here is derived from an EMBL/GenBank/DDBJ whole genome shotgun (WGS) entry which is preliminary data.</text>
</comment>
<evidence type="ECO:0000256" key="3">
    <source>
        <dbReference type="ARBA" id="ARBA00022723"/>
    </source>
</evidence>
<evidence type="ECO:0000256" key="1">
    <source>
        <dbReference type="ARBA" id="ARBA00001362"/>
    </source>
</evidence>
<proteinExistence type="inferred from homology"/>
<accession>A0A162CKP6</accession>
<dbReference type="GO" id="GO:0071555">
    <property type="term" value="P:cell wall organization"/>
    <property type="evidence" value="ECO:0007669"/>
    <property type="project" value="UniProtKB-KW"/>
</dbReference>
<evidence type="ECO:0000256" key="11">
    <source>
        <dbReference type="SAM" id="SignalP"/>
    </source>
</evidence>